<name>A0A2P7PZ42_9FIRM</name>
<dbReference type="GO" id="GO:0003796">
    <property type="term" value="F:lysozyme activity"/>
    <property type="evidence" value="ECO:0007669"/>
    <property type="project" value="InterPro"/>
</dbReference>
<dbReference type="InterPro" id="IPR017853">
    <property type="entry name" value="GH"/>
</dbReference>
<dbReference type="Gene3D" id="3.20.20.80">
    <property type="entry name" value="Glycosidases"/>
    <property type="match status" value="1"/>
</dbReference>
<dbReference type="Pfam" id="PF01183">
    <property type="entry name" value="Glyco_hydro_25"/>
    <property type="match status" value="1"/>
</dbReference>
<comment type="caution">
    <text evidence="2">The sequence shown here is derived from an EMBL/GenBank/DDBJ whole genome shotgun (WGS) entry which is preliminary data.</text>
</comment>
<dbReference type="SUPFAM" id="SSF51445">
    <property type="entry name" value="(Trans)glycosidases"/>
    <property type="match status" value="1"/>
</dbReference>
<dbReference type="InterPro" id="IPR002053">
    <property type="entry name" value="Glyco_hydro_25"/>
</dbReference>
<evidence type="ECO:0000256" key="1">
    <source>
        <dbReference type="ARBA" id="ARBA00010646"/>
    </source>
</evidence>
<evidence type="ECO:0008006" key="4">
    <source>
        <dbReference type="Google" id="ProtNLM"/>
    </source>
</evidence>
<gene>
    <name evidence="2" type="ORF">UF10_08965</name>
</gene>
<organism evidence="2 3">
    <name type="scientific">Peptostreptococcus russellii</name>
    <dbReference type="NCBI Taxonomy" id="215200"/>
    <lineage>
        <taxon>Bacteria</taxon>
        <taxon>Bacillati</taxon>
        <taxon>Bacillota</taxon>
        <taxon>Clostridia</taxon>
        <taxon>Peptostreptococcales</taxon>
        <taxon>Peptostreptococcaceae</taxon>
        <taxon>Peptostreptococcus</taxon>
    </lineage>
</organism>
<proteinExistence type="inferred from homology"/>
<keyword evidence="3" id="KW-1185">Reference proteome</keyword>
<evidence type="ECO:0000313" key="2">
    <source>
        <dbReference type="EMBL" id="PSJ30970.1"/>
    </source>
</evidence>
<reference evidence="2" key="1">
    <citation type="thesis" date="2015" institute="Rutgers" country="The State University of New Jersey, 14 College Farm Rd., New Brunswick, NJ, USA">
        <title>Ammonia toxicity in bacteria and its implications for treatment of and resource recovery from highly nitrogenous organic wastes.</title>
        <authorList>
            <person name="Luther A.K."/>
        </authorList>
    </citation>
    <scope>NUCLEOTIDE SEQUENCE</scope>
    <source>
        <strain evidence="2">RT-10B</strain>
    </source>
</reference>
<dbReference type="GO" id="GO:0016998">
    <property type="term" value="P:cell wall macromolecule catabolic process"/>
    <property type="evidence" value="ECO:0007669"/>
    <property type="project" value="InterPro"/>
</dbReference>
<dbReference type="PANTHER" id="PTHR34135:SF2">
    <property type="entry name" value="LYSOZYME"/>
    <property type="match status" value="1"/>
</dbReference>
<dbReference type="PROSITE" id="PS51904">
    <property type="entry name" value="GLYCOSYL_HYDROL_F25_2"/>
    <property type="match status" value="1"/>
</dbReference>
<dbReference type="EMBL" id="JYGE01000007">
    <property type="protein sequence ID" value="PSJ30970.1"/>
    <property type="molecule type" value="Genomic_DNA"/>
</dbReference>
<dbReference type="AlphaFoldDB" id="A0A2P7PZ42"/>
<dbReference type="CDD" id="cd06414">
    <property type="entry name" value="GH25_LytC-like"/>
    <property type="match status" value="1"/>
</dbReference>
<dbReference type="GO" id="GO:0009253">
    <property type="term" value="P:peptidoglycan catabolic process"/>
    <property type="evidence" value="ECO:0007669"/>
    <property type="project" value="InterPro"/>
</dbReference>
<comment type="similarity">
    <text evidence="1">Belongs to the glycosyl hydrolase 25 family.</text>
</comment>
<protein>
    <recommendedName>
        <fullName evidence="4">Lysozyme</fullName>
    </recommendedName>
</protein>
<evidence type="ECO:0000313" key="3">
    <source>
        <dbReference type="Proteomes" id="UP000241434"/>
    </source>
</evidence>
<dbReference type="RefSeq" id="WP_170062475.1">
    <property type="nucleotide sequence ID" value="NZ_JBGGGQ010000003.1"/>
</dbReference>
<accession>A0A2P7PZ42</accession>
<sequence>MERLGVDVSKYNGICNFELAKKNGLDFVIIKAGSGYTGEDPNWVRNYNSAVRANLNVGAYWYCYASNVSEAIKEADMFLYSLEGMKFSYPVYLDLENFRCQGSLTNGQRTDIAVAFLDRLERAGYYVGLYTMKYWLDSKLDMSRLSRYDLWIARWESKSHAYKGLGNVYVWQYTNKGKIAGIPSTSEGGVDMNISYIDYPEIIVKKGFNGNSK</sequence>
<dbReference type="PANTHER" id="PTHR34135">
    <property type="entry name" value="LYSOZYME"/>
    <property type="match status" value="1"/>
</dbReference>
<dbReference type="GO" id="GO:0016052">
    <property type="term" value="P:carbohydrate catabolic process"/>
    <property type="evidence" value="ECO:0007669"/>
    <property type="project" value="TreeGrafter"/>
</dbReference>
<dbReference type="Proteomes" id="UP000241434">
    <property type="component" value="Unassembled WGS sequence"/>
</dbReference>